<reference evidence="2" key="1">
    <citation type="journal article" date="2020" name="mSystems">
        <title>Genome- and Community-Level Interaction Insights into Carbon Utilization and Element Cycling Functions of Hydrothermarchaeota in Hydrothermal Sediment.</title>
        <authorList>
            <person name="Zhou Z."/>
            <person name="Liu Y."/>
            <person name="Xu W."/>
            <person name="Pan J."/>
            <person name="Luo Z.H."/>
            <person name="Li M."/>
        </authorList>
    </citation>
    <scope>NUCLEOTIDE SEQUENCE [LARGE SCALE GENOMIC DNA]</scope>
    <source>
        <strain evidence="2">HyVt-535</strain>
    </source>
</reference>
<organism evidence="2">
    <name type="scientific">Thiolapillus brandeum</name>
    <dbReference type="NCBI Taxonomy" id="1076588"/>
    <lineage>
        <taxon>Bacteria</taxon>
        <taxon>Pseudomonadati</taxon>
        <taxon>Pseudomonadota</taxon>
        <taxon>Gammaproteobacteria</taxon>
        <taxon>Chromatiales</taxon>
        <taxon>Sedimenticolaceae</taxon>
        <taxon>Thiolapillus</taxon>
    </lineage>
</organism>
<accession>A0A7C5IZW0</accession>
<protein>
    <submittedName>
        <fullName evidence="2">DUF2063 domain-containing protein</fullName>
    </submittedName>
</protein>
<feature type="domain" description="Putative DNA-binding" evidence="1">
    <location>
        <begin position="7"/>
        <end position="99"/>
    </location>
</feature>
<evidence type="ECO:0000259" key="1">
    <source>
        <dbReference type="Pfam" id="PF09836"/>
    </source>
</evidence>
<dbReference type="EMBL" id="DROM01000417">
    <property type="protein sequence ID" value="HHH13957.1"/>
    <property type="molecule type" value="Genomic_DNA"/>
</dbReference>
<evidence type="ECO:0000313" key="2">
    <source>
        <dbReference type="EMBL" id="HHH13957.1"/>
    </source>
</evidence>
<dbReference type="InterPro" id="IPR044922">
    <property type="entry name" value="DUF2063_N_sf"/>
</dbReference>
<name>A0A7C5IZW0_9GAMM</name>
<dbReference type="AlphaFoldDB" id="A0A7C5IZW0"/>
<dbReference type="Gene3D" id="1.10.150.690">
    <property type="entry name" value="DUF2063"/>
    <property type="match status" value="1"/>
</dbReference>
<proteinExistence type="predicted"/>
<dbReference type="InterPro" id="IPR018640">
    <property type="entry name" value="DUF2063"/>
</dbReference>
<dbReference type="Proteomes" id="UP000886100">
    <property type="component" value="Unassembled WGS sequence"/>
</dbReference>
<comment type="caution">
    <text evidence="2">The sequence shown here is derived from an EMBL/GenBank/DDBJ whole genome shotgun (WGS) entry which is preliminary data.</text>
</comment>
<dbReference type="Pfam" id="PF09836">
    <property type="entry name" value="DUF2063"/>
    <property type="match status" value="1"/>
</dbReference>
<sequence>MKRPLPELQHAFARYLVEREGEATSLILGDEKADAKERMDLYAGAYVTRLIEALENHYPGLWGLVGDEQFWRLCREYIARHPSTFRSIRWFGDRMEAFLAENAPYRDHPFLAEMAAFEWAQGRVFDAADAEALGEAELQQVPPERWGFLTFAFTPAMEWVDLHWNVPALWQALDREETPPDPERSEVPVVWLVWRQALDPRWRPLAVDEAWALQQVRDGANFATLCEGLLEWVDVQNAPLRAASFLRTWLQHGLITCFELRGSPP</sequence>
<gene>
    <name evidence="2" type="ORF">ENJ98_06935</name>
</gene>